<comment type="caution">
    <text evidence="10">The sequence shown here is derived from an EMBL/GenBank/DDBJ whole genome shotgun (WGS) entry which is preliminary data.</text>
</comment>
<dbReference type="InterPro" id="IPR028431">
    <property type="entry name" value="NADP_DH_HndA-like"/>
</dbReference>
<dbReference type="PROSITE" id="PS01099">
    <property type="entry name" value="COMPLEX1_24K"/>
    <property type="match status" value="1"/>
</dbReference>
<dbReference type="Gene3D" id="1.10.10.1590">
    <property type="entry name" value="NADH-quinone oxidoreductase subunit E"/>
    <property type="match status" value="1"/>
</dbReference>
<name>A0ABY2XIJ5_9GAMM</name>
<dbReference type="SUPFAM" id="SSF52833">
    <property type="entry name" value="Thioredoxin-like"/>
    <property type="match status" value="1"/>
</dbReference>
<evidence type="ECO:0000256" key="8">
    <source>
        <dbReference type="ARBA" id="ARBA00032788"/>
    </source>
</evidence>
<evidence type="ECO:0000256" key="5">
    <source>
        <dbReference type="ARBA" id="ARBA00023004"/>
    </source>
</evidence>
<dbReference type="Proteomes" id="UP000739180">
    <property type="component" value="Unassembled WGS sequence"/>
</dbReference>
<keyword evidence="5" id="KW-0408">Iron</keyword>
<keyword evidence="11" id="KW-1185">Reference proteome</keyword>
<accession>A0ABY2XIJ5</accession>
<dbReference type="InterPro" id="IPR002023">
    <property type="entry name" value="NuoE-like"/>
</dbReference>
<keyword evidence="6" id="KW-0411">Iron-sulfur</keyword>
<evidence type="ECO:0000256" key="3">
    <source>
        <dbReference type="ARBA" id="ARBA00022714"/>
    </source>
</evidence>
<evidence type="ECO:0000256" key="4">
    <source>
        <dbReference type="ARBA" id="ARBA00022723"/>
    </source>
</evidence>
<protein>
    <recommendedName>
        <fullName evidence="2">NADH-quinone oxidoreductase subunit E</fullName>
    </recommendedName>
    <alternativeName>
        <fullName evidence="7">NADH dehydrogenase I subunit E</fullName>
    </alternativeName>
    <alternativeName>
        <fullName evidence="8">NDH-1 subunit E</fullName>
    </alternativeName>
</protein>
<keyword evidence="4" id="KW-0479">Metal-binding</keyword>
<comment type="cofactor">
    <cofactor evidence="9">
        <name>[2Fe-2S] cluster</name>
        <dbReference type="ChEBI" id="CHEBI:190135"/>
    </cofactor>
</comment>
<organism evidence="10 11">
    <name type="scientific">Alloalcanivorax gelatiniphagus</name>
    <dbReference type="NCBI Taxonomy" id="1194167"/>
    <lineage>
        <taxon>Bacteria</taxon>
        <taxon>Pseudomonadati</taxon>
        <taxon>Pseudomonadota</taxon>
        <taxon>Gammaproteobacteria</taxon>
        <taxon>Oceanospirillales</taxon>
        <taxon>Alcanivoracaceae</taxon>
        <taxon>Alloalcanivorax</taxon>
    </lineage>
</organism>
<evidence type="ECO:0000256" key="7">
    <source>
        <dbReference type="ARBA" id="ARBA00031580"/>
    </source>
</evidence>
<keyword evidence="3" id="KW-0001">2Fe-2S</keyword>
<evidence type="ECO:0000313" key="10">
    <source>
        <dbReference type="EMBL" id="TMW11016.1"/>
    </source>
</evidence>
<proteinExistence type="inferred from homology"/>
<dbReference type="CDD" id="cd03081">
    <property type="entry name" value="TRX_Fd_NuoE_FDH_gamma"/>
    <property type="match status" value="1"/>
</dbReference>
<dbReference type="Gene3D" id="3.40.30.10">
    <property type="entry name" value="Glutaredoxin"/>
    <property type="match status" value="1"/>
</dbReference>
<gene>
    <name evidence="10" type="ORF">FGS76_17095</name>
</gene>
<dbReference type="InterPro" id="IPR041921">
    <property type="entry name" value="NuoE_N"/>
</dbReference>
<dbReference type="EMBL" id="VCQT01000045">
    <property type="protein sequence ID" value="TMW11016.1"/>
    <property type="molecule type" value="Genomic_DNA"/>
</dbReference>
<evidence type="ECO:0000256" key="2">
    <source>
        <dbReference type="ARBA" id="ARBA00019898"/>
    </source>
</evidence>
<reference evidence="10 11" key="1">
    <citation type="submission" date="2019-05" db="EMBL/GenBank/DDBJ databases">
        <title>Genome of Alcanivorax gelatiniphagus, an oil degrading marine bacteria.</title>
        <authorList>
            <person name="Kwon K.K."/>
        </authorList>
    </citation>
    <scope>NUCLEOTIDE SEQUENCE [LARGE SCALE GENOMIC DNA]</scope>
    <source>
        <strain evidence="10 11">MEBiC 08158</strain>
    </source>
</reference>
<evidence type="ECO:0000256" key="1">
    <source>
        <dbReference type="ARBA" id="ARBA00010643"/>
    </source>
</evidence>
<evidence type="ECO:0000256" key="9">
    <source>
        <dbReference type="ARBA" id="ARBA00034078"/>
    </source>
</evidence>
<dbReference type="NCBIfam" id="NF004638">
    <property type="entry name" value="PRK05988.1"/>
    <property type="match status" value="1"/>
</dbReference>
<dbReference type="PIRSF" id="PIRSF000216">
    <property type="entry name" value="NADH_DH_24kDa"/>
    <property type="match status" value="1"/>
</dbReference>
<dbReference type="PANTHER" id="PTHR43342:SF1">
    <property type="entry name" value="BIFURCATING [FEFE] HYDROGENASE GAMMA SUBUNIT"/>
    <property type="match status" value="1"/>
</dbReference>
<comment type="similarity">
    <text evidence="1">Belongs to the complex I 24 kDa subunit family.</text>
</comment>
<evidence type="ECO:0000256" key="6">
    <source>
        <dbReference type="ARBA" id="ARBA00023014"/>
    </source>
</evidence>
<dbReference type="Pfam" id="PF01257">
    <property type="entry name" value="2Fe-2S_thioredx"/>
    <property type="match status" value="1"/>
</dbReference>
<dbReference type="InterPro" id="IPR036249">
    <property type="entry name" value="Thioredoxin-like_sf"/>
</dbReference>
<dbReference type="PANTHER" id="PTHR43342">
    <property type="entry name" value="NADH-QUINONE OXIDOREDUCTASE, E SUBUNIT"/>
    <property type="match status" value="1"/>
</dbReference>
<dbReference type="RefSeq" id="WP_138773852.1">
    <property type="nucleotide sequence ID" value="NZ_JBHSSX010000021.1"/>
</dbReference>
<evidence type="ECO:0000313" key="11">
    <source>
        <dbReference type="Proteomes" id="UP000739180"/>
    </source>
</evidence>
<sequence length="178" mass="19516">MYKHNNQSGQALSTDALSASSPVEQAIQQDVDALKHKPGAMLPILHAIQDRFGYIPDEAVPIIAETLRHTRAEVHGIISFYHHFRTRPAGRHVVQICRAEACQAVGGRQLEQHAKASLGVDYHGTTLDRQFTLEPVYCLGNCACGPSIRVGDDIHGRVNAERFDALVDDLSATVVEVK</sequence>